<accession>A0ABX6ERM8</accession>
<proteinExistence type="predicted"/>
<evidence type="ECO:0000256" key="2">
    <source>
        <dbReference type="ARBA" id="ARBA00022517"/>
    </source>
</evidence>
<keyword evidence="5" id="KW-0677">Repeat</keyword>
<evidence type="ECO:0000256" key="4">
    <source>
        <dbReference type="ARBA" id="ARBA00022574"/>
    </source>
</evidence>
<sequence>MATSGLDMYKLAVVSGGKVALPRIHNRSATRKSVTCITPDGSAYIVPFNNQLKVYSITTRQCIKTLKFANNEVLNSIFDDESVSVVHIEAVEDEEMDKIKIYTNTSKVVILKYKGKLDVEVVSLTLDITGELLAVLGNSSRLITVEQTGNSHRYNVYANVSSSSSKVTLLESFDNVLLSTWSNNSLYIAIVYKSQECKKQILIKSLLDDSVSQNFPVPCTTSSSTANSQYVTSLALDNNAEQLAIGFASGVINLINLPDLSNRLLKWHIDSVLSLGFTNDNAYLLSGGWEKVLSFWQLTTNMQHFLPRLNGIVLEALPANDKYYTLVLQFAENNTSSDYQITLLNATDLTSLLSINGPFPVFETVTPNVEQPISTVNSKSSVSSSNMLQSKKKQKRKLLKRKNHDFTSQLTVHPLTKHLYIPHVSSLQTFDLYKNEQVNYQYVSSSVNNAAGKVRLELTIQDPVVQDVKFTLDGLWMITYEVEYPPDGLLSSKELSHVIKFWKLDDNKEWQLKTKVLNPHGNNVPVTCIIPSPKSINSSQACLTADNNGGVKYWKFDTKQNNWCLNKLLLPNYNHFSGSVQLAWSLDGSLIFHAFEDKLSIIEFSEFKLLEGDDSLPIERTLDTPIQTLCLVNDSTLIIATKTSLHSFNLLTQSIISSFDIFPYLNGVYKPGHFARLLTCDANTGRVAFAINQPTIKEKDDVSNGKSLSLRHKSRILVFNSDLTEKLGSFGHNEYISSLVWNFGADFIFMDIKSRLGIVSTTASSEMVDESNNDQPFEALDPESFTYKLQQLTKKKTLDNTKIEETEDQNMDLEFINGNLSQNKTINMNSFTSLFENIDNVQMDTLFERVMKIIT</sequence>
<keyword evidence="4 8" id="KW-0853">WD repeat</keyword>
<dbReference type="SUPFAM" id="SSF50960">
    <property type="entry name" value="TolB, C-terminal domain"/>
    <property type="match status" value="1"/>
</dbReference>
<name>A0ABX6ERM8_KLUMA</name>
<evidence type="ECO:0000259" key="10">
    <source>
        <dbReference type="Pfam" id="PF23769"/>
    </source>
</evidence>
<evidence type="ECO:0000256" key="3">
    <source>
        <dbReference type="ARBA" id="ARBA00022552"/>
    </source>
</evidence>
<reference evidence="11 12" key="2">
    <citation type="submission" date="2019-11" db="EMBL/GenBank/DDBJ databases">
        <authorList>
            <person name="Lu H."/>
        </authorList>
    </citation>
    <scope>NUCLEOTIDE SEQUENCE [LARGE SCALE GENOMIC DNA]</scope>
    <source>
        <strain evidence="11 12">FIM1</strain>
    </source>
</reference>
<dbReference type="InterPro" id="IPR015943">
    <property type="entry name" value="WD40/YVTN_repeat-like_dom_sf"/>
</dbReference>
<dbReference type="PANTHER" id="PTHR44215:SF1">
    <property type="entry name" value="WD REPEAT-CONTAINING PROTEIN 75"/>
    <property type="match status" value="1"/>
</dbReference>
<evidence type="ECO:0000256" key="5">
    <source>
        <dbReference type="ARBA" id="ARBA00022737"/>
    </source>
</evidence>
<dbReference type="Gene3D" id="2.130.10.10">
    <property type="entry name" value="YVTN repeat-like/Quinoprotein amine dehydrogenase"/>
    <property type="match status" value="2"/>
</dbReference>
<evidence type="ECO:0000256" key="6">
    <source>
        <dbReference type="ARBA" id="ARBA00023163"/>
    </source>
</evidence>
<feature type="region of interest" description="Disordered" evidence="9">
    <location>
        <begin position="375"/>
        <end position="399"/>
    </location>
</feature>
<dbReference type="InterPro" id="IPR053826">
    <property type="entry name" value="WDR75"/>
</dbReference>
<dbReference type="SUPFAM" id="SSF50978">
    <property type="entry name" value="WD40 repeat-like"/>
    <property type="match status" value="1"/>
</dbReference>
<dbReference type="Proteomes" id="UP000422736">
    <property type="component" value="Chromosome 2"/>
</dbReference>
<feature type="repeat" description="WD" evidence="8">
    <location>
        <begin position="265"/>
        <end position="300"/>
    </location>
</feature>
<dbReference type="InterPro" id="IPR001680">
    <property type="entry name" value="WD40_rpt"/>
</dbReference>
<dbReference type="PANTHER" id="PTHR44215">
    <property type="entry name" value="WD REPEAT-CONTAINING PROTEIN 75"/>
    <property type="match status" value="1"/>
</dbReference>
<gene>
    <name evidence="11" type="primary">NAN1</name>
    <name evidence="11" type="ORF">FIM1_1671</name>
</gene>
<dbReference type="InterPro" id="IPR057644">
    <property type="entry name" value="Beta-prop_WDR75_2nd"/>
</dbReference>
<feature type="compositionally biased region" description="Low complexity" evidence="9">
    <location>
        <begin position="375"/>
        <end position="389"/>
    </location>
</feature>
<evidence type="ECO:0000256" key="9">
    <source>
        <dbReference type="SAM" id="MobiDB-lite"/>
    </source>
</evidence>
<dbReference type="SMART" id="SM00320">
    <property type="entry name" value="WD40"/>
    <property type="match status" value="3"/>
</dbReference>
<keyword evidence="3" id="KW-0698">rRNA processing</keyword>
<keyword evidence="2" id="KW-0690">Ribosome biogenesis</keyword>
<organism evidence="11 12">
    <name type="scientific">Kluyveromyces marxianus</name>
    <name type="common">Yeast</name>
    <name type="synonym">Candida kefyr</name>
    <dbReference type="NCBI Taxonomy" id="4911"/>
    <lineage>
        <taxon>Eukaryota</taxon>
        <taxon>Fungi</taxon>
        <taxon>Dikarya</taxon>
        <taxon>Ascomycota</taxon>
        <taxon>Saccharomycotina</taxon>
        <taxon>Saccharomycetes</taxon>
        <taxon>Saccharomycetales</taxon>
        <taxon>Saccharomycetaceae</taxon>
        <taxon>Kluyveromyces</taxon>
    </lineage>
</organism>
<dbReference type="InterPro" id="IPR036322">
    <property type="entry name" value="WD40_repeat_dom_sf"/>
</dbReference>
<keyword evidence="7" id="KW-0539">Nucleus</keyword>
<dbReference type="Pfam" id="PF00400">
    <property type="entry name" value="WD40"/>
    <property type="match status" value="1"/>
</dbReference>
<dbReference type="PROSITE" id="PS50082">
    <property type="entry name" value="WD_REPEATS_2"/>
    <property type="match status" value="1"/>
</dbReference>
<evidence type="ECO:0000313" key="11">
    <source>
        <dbReference type="EMBL" id="QGN14990.1"/>
    </source>
</evidence>
<dbReference type="EMBL" id="CP015055">
    <property type="protein sequence ID" value="QGN14990.1"/>
    <property type="molecule type" value="Genomic_DNA"/>
</dbReference>
<feature type="domain" description="WD repeat-containing protein 75 second beta-propeller" evidence="10">
    <location>
        <begin position="466"/>
        <end position="611"/>
    </location>
</feature>
<feature type="compositionally biased region" description="Basic residues" evidence="9">
    <location>
        <begin position="390"/>
        <end position="399"/>
    </location>
</feature>
<evidence type="ECO:0000256" key="8">
    <source>
        <dbReference type="PROSITE-ProRule" id="PRU00221"/>
    </source>
</evidence>
<evidence type="ECO:0000313" key="12">
    <source>
        <dbReference type="Proteomes" id="UP000422736"/>
    </source>
</evidence>
<keyword evidence="6" id="KW-0804">Transcription</keyword>
<comment type="subcellular location">
    <subcellularLocation>
        <location evidence="1">Nucleus</location>
        <location evidence="1">Nucleolus</location>
    </subcellularLocation>
</comment>
<dbReference type="SUPFAM" id="SSF69304">
    <property type="entry name" value="Tricorn protease N-terminal domain"/>
    <property type="match status" value="1"/>
</dbReference>
<protein>
    <submittedName>
        <fullName evidence="11">NET1-associated nuclear protein 1</fullName>
    </submittedName>
</protein>
<reference evidence="11 12" key="1">
    <citation type="submission" date="2016-03" db="EMBL/GenBank/DDBJ databases">
        <title>How can Kluyveromyces marxianus grow so fast - potential evolutionary course in Saccharomyces Complex revealed by comparative genomics.</title>
        <authorList>
            <person name="Mo W."/>
            <person name="Lu W."/>
            <person name="Yang X."/>
            <person name="Qi J."/>
            <person name="Lv H."/>
        </authorList>
    </citation>
    <scope>NUCLEOTIDE SEQUENCE [LARGE SCALE GENOMIC DNA]</scope>
    <source>
        <strain evidence="11 12">FIM1</strain>
    </source>
</reference>
<evidence type="ECO:0000256" key="1">
    <source>
        <dbReference type="ARBA" id="ARBA00004604"/>
    </source>
</evidence>
<dbReference type="Pfam" id="PF23769">
    <property type="entry name" value="Beta-prop_WDR75_2nd"/>
    <property type="match status" value="1"/>
</dbReference>
<evidence type="ECO:0000256" key="7">
    <source>
        <dbReference type="ARBA" id="ARBA00023242"/>
    </source>
</evidence>
<keyword evidence="12" id="KW-1185">Reference proteome</keyword>